<proteinExistence type="predicted"/>
<reference evidence="1" key="1">
    <citation type="journal article" date="2021" name="Proc. Natl. Acad. Sci. U.S.A.">
        <title>A Catalog of Tens of Thousands of Viruses from Human Metagenomes Reveals Hidden Associations with Chronic Diseases.</title>
        <authorList>
            <person name="Tisza M.J."/>
            <person name="Buck C.B."/>
        </authorList>
    </citation>
    <scope>NUCLEOTIDE SEQUENCE</scope>
    <source>
        <strain evidence="1">CtZF426</strain>
    </source>
</reference>
<dbReference type="EMBL" id="BK057799">
    <property type="protein sequence ID" value="DAE92383.1"/>
    <property type="molecule type" value="Genomic_DNA"/>
</dbReference>
<sequence length="180" mass="19270">MPIQRLKYLFRRVNTYSHILNGYSTILNTYSPSRILTNVGGCAAGAPGVSPGRPLFVPARRAHPRGVDPGALQACCKPRGGAFGSGALLHTWTGFQGAQGPWGRVWEGVAGAGRGVRSGGAVSESATPVVVVFVTIRPRVLTTRAGERIARASRYVTNIFPFLFPSLSPIGERERGIKRE</sequence>
<name>A0A8S5RSD2_9CAUD</name>
<protein>
    <submittedName>
        <fullName evidence="1">Uncharacterized protein</fullName>
    </submittedName>
</protein>
<accession>A0A8S5RSD2</accession>
<organism evidence="1">
    <name type="scientific">Siphoviridae sp. ctZF426</name>
    <dbReference type="NCBI Taxonomy" id="2827580"/>
    <lineage>
        <taxon>Viruses</taxon>
        <taxon>Duplodnaviria</taxon>
        <taxon>Heunggongvirae</taxon>
        <taxon>Uroviricota</taxon>
        <taxon>Caudoviricetes</taxon>
    </lineage>
</organism>
<evidence type="ECO:0000313" key="1">
    <source>
        <dbReference type="EMBL" id="DAE92383.1"/>
    </source>
</evidence>